<feature type="non-terminal residue" evidence="1">
    <location>
        <position position="807"/>
    </location>
</feature>
<protein>
    <recommendedName>
        <fullName evidence="3">ZZ-type domain-containing protein</fullName>
    </recommendedName>
</protein>
<proteinExistence type="predicted"/>
<dbReference type="OrthoDB" id="4455544at2759"/>
<reference evidence="1 2" key="1">
    <citation type="submission" date="2018-08" db="EMBL/GenBank/DDBJ databases">
        <title>Draft genome sequences of two Aspergillus turcosus clinical strains isolated from bronchoalveolar lavage fluid: one azole-susceptible and the other azole-resistant.</title>
        <authorList>
            <person name="Parent-Michaud M."/>
            <person name="Dufresne P.J."/>
            <person name="Fournier E."/>
            <person name="Martineau C."/>
            <person name="Moreira S."/>
            <person name="Perkins V."/>
            <person name="De Repentigny L."/>
            <person name="Dufresne S.F."/>
        </authorList>
    </citation>
    <scope>NUCLEOTIDE SEQUENCE [LARGE SCALE GENOMIC DNA]</scope>
    <source>
        <strain evidence="1">HMR AF 1038</strain>
    </source>
</reference>
<evidence type="ECO:0000313" key="1">
    <source>
        <dbReference type="EMBL" id="RLL94802.1"/>
    </source>
</evidence>
<gene>
    <name evidence="1" type="ORF">CFD26_100042</name>
</gene>
<accession>A0A421CY41</accession>
<dbReference type="EMBL" id="NIDN02000183">
    <property type="protein sequence ID" value="RLL94802.1"/>
    <property type="molecule type" value="Genomic_DNA"/>
</dbReference>
<sequence length="807" mass="91972">MSRLSRLFAKANRTQPATSEEPDNSAWTQVGSAADHLLVELESLYWTGVNQELDCIVSTLRQWQQPQFQDIRPDANNTLVNGFDTFISNVVLQSSVTPPRLASQESFGRDVKARVVRSAQLRAMELVAAKSRTKVNLAVHKRLAQRPVETDTAKRRARLLLHAAGFLDIEKTIEHSPEGNTPSPLTPQLRMAKKGLKGCPVLMALPCSECKRVIRGSMFEASARATQTICEDCYWEHHYRDPLYTKKYKHSIAPELVARVGKHARCSSCRRQKENYRPYELRTRTEVHMLANAKYSITEAQKKHSLLTRQVPLAKVIQDDYNSRPGRYAAYRTGDMRLVGDEWLYKDFVQENPWKNIRVALRVGPLVFENGPEQSRNGAGITLRDPIFGQEQQKSDRICLAICGEIDRQLWRHASGRPQKPKRFQAVLKQVVGTPFTGWRLSVAEDEIIELLVKTSSDSVDCTLQKLHDRVKTFLIPWVSVYLRSIVGRLLDCKTTLAWDGSTNNCQQFCDSLIDWQVFGPLLSQSSVTGSDNEPPQALYRMSFLCRPDATQNPFSHLKTVSDVPYGLTEEYIRRFQFGCYTGPDLVDSLHEYWFDWAGFNKHLYPHQSLFPWDCTEALHRYPIKCGSCTLSKHLWAFPFDSWSIIALHLSREAFAYPPSESNPNPQSEASWMNNRLTLLTALDSLCAGATAMSQEPAFRAATEWLHIQSDPATDRIKLGGINRAQPYSHALEHRTQDDFFVAKWVSSSYPAPVQCYDAMRDRRHMPRTVQERERVFWGVEGREPPGEYATFPVESWNVPNANFAVS</sequence>
<keyword evidence="2" id="KW-1185">Reference proteome</keyword>
<comment type="caution">
    <text evidence="1">The sequence shown here is derived from an EMBL/GenBank/DDBJ whole genome shotgun (WGS) entry which is preliminary data.</text>
</comment>
<name>A0A421CY41_9EURO</name>
<organism evidence="1 2">
    <name type="scientific">Aspergillus turcosus</name>
    <dbReference type="NCBI Taxonomy" id="1245748"/>
    <lineage>
        <taxon>Eukaryota</taxon>
        <taxon>Fungi</taxon>
        <taxon>Dikarya</taxon>
        <taxon>Ascomycota</taxon>
        <taxon>Pezizomycotina</taxon>
        <taxon>Eurotiomycetes</taxon>
        <taxon>Eurotiomycetidae</taxon>
        <taxon>Eurotiales</taxon>
        <taxon>Aspergillaceae</taxon>
        <taxon>Aspergillus</taxon>
        <taxon>Aspergillus subgen. Fumigati</taxon>
    </lineage>
</organism>
<evidence type="ECO:0000313" key="2">
    <source>
        <dbReference type="Proteomes" id="UP000215289"/>
    </source>
</evidence>
<dbReference type="Proteomes" id="UP000215289">
    <property type="component" value="Unassembled WGS sequence"/>
</dbReference>
<evidence type="ECO:0008006" key="3">
    <source>
        <dbReference type="Google" id="ProtNLM"/>
    </source>
</evidence>
<dbReference type="AlphaFoldDB" id="A0A421CY41"/>
<dbReference type="STRING" id="1245748.A0A421CY41"/>